<keyword evidence="3" id="KW-1185">Reference proteome</keyword>
<proteinExistence type="predicted"/>
<evidence type="ECO:0000313" key="3">
    <source>
        <dbReference type="Proteomes" id="UP000076874"/>
    </source>
</evidence>
<feature type="region of interest" description="Disordered" evidence="1">
    <location>
        <begin position="326"/>
        <end position="346"/>
    </location>
</feature>
<sequence length="346" mass="37857">MPPRRGASGGGWSRLRPVEQDPLDVYGLPSKGETRLSNFKTQERYYTKIIERYLAFCTEASDRDALLARFASLELADAADSAETSEKARASLAVPSKPGAGDGGGGGGQCAGEEEGHRRGRCRRPSTASKDLGDVLLALRKLREAIVATGRADDFAAHAYLFCIRLAILAKQPEAYHPAILHLLRTIHRVRPLTSLEHQEVVAYLVLDAACRRGDLAAAFRLRCAHRLRSATVDAVLAAVARDDWVAFYRLRRHRVDGHQAKLLEFAEHDLRVHTLKCFGRAYLRLEDVGVLEAATGLGWADLQSKYGVGWERDGRAVIIRKIQPRKPPPAAAAVAAETPAPTTAS</sequence>
<dbReference type="PANTHER" id="PTHR39398">
    <property type="entry name" value="YALI0F14311P"/>
    <property type="match status" value="1"/>
</dbReference>
<accession>A0A167RF20</accession>
<dbReference type="Proteomes" id="UP000076874">
    <property type="component" value="Unassembled WGS sequence"/>
</dbReference>
<dbReference type="OrthoDB" id="2100128at2759"/>
<feature type="compositionally biased region" description="Gly residues" evidence="1">
    <location>
        <begin position="100"/>
        <end position="110"/>
    </location>
</feature>
<feature type="region of interest" description="Disordered" evidence="1">
    <location>
        <begin position="86"/>
        <end position="126"/>
    </location>
</feature>
<evidence type="ECO:0008006" key="4">
    <source>
        <dbReference type="Google" id="ProtNLM"/>
    </source>
</evidence>
<reference evidence="2 3" key="1">
    <citation type="journal article" date="2016" name="Genome Biol. Evol.">
        <title>Divergent and convergent evolution of fungal pathogenicity.</title>
        <authorList>
            <person name="Shang Y."/>
            <person name="Xiao G."/>
            <person name="Zheng P."/>
            <person name="Cen K."/>
            <person name="Zhan S."/>
            <person name="Wang C."/>
        </authorList>
    </citation>
    <scope>NUCLEOTIDE SEQUENCE [LARGE SCALE GENOMIC DNA]</scope>
    <source>
        <strain evidence="2 3">RCEF 264</strain>
    </source>
</reference>
<feature type="region of interest" description="Disordered" evidence="1">
    <location>
        <begin position="1"/>
        <end position="32"/>
    </location>
</feature>
<feature type="compositionally biased region" description="Low complexity" evidence="1">
    <location>
        <begin position="332"/>
        <end position="346"/>
    </location>
</feature>
<dbReference type="PANTHER" id="PTHR39398:SF1">
    <property type="entry name" value="CSN8_PSMD8_EIF3K DOMAIN-CONTAINING PROTEIN"/>
    <property type="match status" value="1"/>
</dbReference>
<dbReference type="AlphaFoldDB" id="A0A167RF20"/>
<protein>
    <recommendedName>
        <fullName evidence="4">Sac3 ganp domain containing protein</fullName>
    </recommendedName>
</protein>
<dbReference type="STRING" id="1081102.A0A167RF20"/>
<dbReference type="EMBL" id="AZHD01000012">
    <property type="protein sequence ID" value="OAA58530.1"/>
    <property type="molecule type" value="Genomic_DNA"/>
</dbReference>
<organism evidence="2 3">
    <name type="scientific">Niveomyces insectorum RCEF 264</name>
    <dbReference type="NCBI Taxonomy" id="1081102"/>
    <lineage>
        <taxon>Eukaryota</taxon>
        <taxon>Fungi</taxon>
        <taxon>Dikarya</taxon>
        <taxon>Ascomycota</taxon>
        <taxon>Pezizomycotina</taxon>
        <taxon>Sordariomycetes</taxon>
        <taxon>Hypocreomycetidae</taxon>
        <taxon>Hypocreales</taxon>
        <taxon>Cordycipitaceae</taxon>
        <taxon>Niveomyces</taxon>
    </lineage>
</organism>
<evidence type="ECO:0000313" key="2">
    <source>
        <dbReference type="EMBL" id="OAA58530.1"/>
    </source>
</evidence>
<comment type="caution">
    <text evidence="2">The sequence shown here is derived from an EMBL/GenBank/DDBJ whole genome shotgun (WGS) entry which is preliminary data.</text>
</comment>
<evidence type="ECO:0000256" key="1">
    <source>
        <dbReference type="SAM" id="MobiDB-lite"/>
    </source>
</evidence>
<gene>
    <name evidence="2" type="ORF">SPI_06603</name>
</gene>
<name>A0A167RF20_9HYPO</name>